<organism evidence="8 9">
    <name type="scientific">Microbacterium flavum</name>
    <dbReference type="NCBI Taxonomy" id="415216"/>
    <lineage>
        <taxon>Bacteria</taxon>
        <taxon>Bacillati</taxon>
        <taxon>Actinomycetota</taxon>
        <taxon>Actinomycetes</taxon>
        <taxon>Micrococcales</taxon>
        <taxon>Microbacteriaceae</taxon>
        <taxon>Microbacterium</taxon>
    </lineage>
</organism>
<dbReference type="InterPro" id="IPR001789">
    <property type="entry name" value="Sig_transdc_resp-reg_receiver"/>
</dbReference>
<dbReference type="Proteomes" id="UP000740605">
    <property type="component" value="Unassembled WGS sequence"/>
</dbReference>
<protein>
    <submittedName>
        <fullName evidence="8">Response regulator transcription factor</fullName>
    </submittedName>
</protein>
<comment type="caution">
    <text evidence="8">The sequence shown here is derived from an EMBL/GenBank/DDBJ whole genome shotgun (WGS) entry which is preliminary data.</text>
</comment>
<dbReference type="EMBL" id="JAFLHG010000001">
    <property type="protein sequence ID" value="MBT8796814.1"/>
    <property type="molecule type" value="Genomic_DNA"/>
</dbReference>
<feature type="modified residue" description="4-aspartylphosphate" evidence="5">
    <location>
        <position position="55"/>
    </location>
</feature>
<keyword evidence="2" id="KW-0805">Transcription regulation</keyword>
<gene>
    <name evidence="8" type="ORF">J0P97_01815</name>
</gene>
<proteinExistence type="predicted"/>
<dbReference type="PROSITE" id="PS50110">
    <property type="entry name" value="RESPONSE_REGULATORY"/>
    <property type="match status" value="1"/>
</dbReference>
<keyword evidence="4" id="KW-0804">Transcription</keyword>
<name>A0ABS5XQM4_9MICO</name>
<feature type="domain" description="Response regulatory" evidence="7">
    <location>
        <begin position="4"/>
        <end position="122"/>
    </location>
</feature>
<evidence type="ECO:0000256" key="3">
    <source>
        <dbReference type="ARBA" id="ARBA00023125"/>
    </source>
</evidence>
<dbReference type="InterPro" id="IPR000792">
    <property type="entry name" value="Tscrpt_reg_LuxR_C"/>
</dbReference>
<dbReference type="SMART" id="SM00448">
    <property type="entry name" value="REC"/>
    <property type="match status" value="1"/>
</dbReference>
<dbReference type="PANTHER" id="PTHR43214:SF24">
    <property type="entry name" value="TRANSCRIPTIONAL REGULATORY PROTEIN NARL-RELATED"/>
    <property type="match status" value="1"/>
</dbReference>
<dbReference type="InterPro" id="IPR058245">
    <property type="entry name" value="NreC/VraR/RcsB-like_REC"/>
</dbReference>
<keyword evidence="3" id="KW-0238">DNA-binding</keyword>
<sequence length="221" mass="22890">MTIRVVVVDDQDLIRGGVAALVAHTPGMEVVGEASDGRSGVDAVRRTRPDVVLMDIRMPGLDGIAATAEIAADPELSEVRVIILTTFEGDAEVLGALRAGASGFLGKGAAPEALIAGIRTVAGGDALLSPAATAAVVGHVLAEPVTRVEVEADALDLLTDREREVVALVAHGLANDEIAERLFVSPLTAKTHVSRALTKTGARDRVQLVVLAYRSGLVTPR</sequence>
<dbReference type="InterPro" id="IPR011006">
    <property type="entry name" value="CheY-like_superfamily"/>
</dbReference>
<dbReference type="CDD" id="cd06170">
    <property type="entry name" value="LuxR_C_like"/>
    <property type="match status" value="1"/>
</dbReference>
<dbReference type="CDD" id="cd17535">
    <property type="entry name" value="REC_NarL-like"/>
    <property type="match status" value="1"/>
</dbReference>
<evidence type="ECO:0000259" key="7">
    <source>
        <dbReference type="PROSITE" id="PS50110"/>
    </source>
</evidence>
<keyword evidence="9" id="KW-1185">Reference proteome</keyword>
<keyword evidence="1 5" id="KW-0597">Phosphoprotein</keyword>
<evidence type="ECO:0000256" key="2">
    <source>
        <dbReference type="ARBA" id="ARBA00023015"/>
    </source>
</evidence>
<dbReference type="Pfam" id="PF00072">
    <property type="entry name" value="Response_reg"/>
    <property type="match status" value="1"/>
</dbReference>
<dbReference type="RefSeq" id="WP_215486050.1">
    <property type="nucleotide sequence ID" value="NZ_BAAAPJ010000001.1"/>
</dbReference>
<dbReference type="Gene3D" id="3.40.50.2300">
    <property type="match status" value="1"/>
</dbReference>
<dbReference type="SMART" id="SM00421">
    <property type="entry name" value="HTH_LUXR"/>
    <property type="match status" value="1"/>
</dbReference>
<evidence type="ECO:0000259" key="6">
    <source>
        <dbReference type="PROSITE" id="PS50043"/>
    </source>
</evidence>
<dbReference type="SUPFAM" id="SSF46894">
    <property type="entry name" value="C-terminal effector domain of the bipartite response regulators"/>
    <property type="match status" value="1"/>
</dbReference>
<evidence type="ECO:0000256" key="1">
    <source>
        <dbReference type="ARBA" id="ARBA00022553"/>
    </source>
</evidence>
<feature type="domain" description="HTH luxR-type" evidence="6">
    <location>
        <begin position="151"/>
        <end position="216"/>
    </location>
</feature>
<evidence type="ECO:0000256" key="5">
    <source>
        <dbReference type="PROSITE-ProRule" id="PRU00169"/>
    </source>
</evidence>
<dbReference type="PRINTS" id="PR00038">
    <property type="entry name" value="HTHLUXR"/>
</dbReference>
<dbReference type="PROSITE" id="PS50043">
    <property type="entry name" value="HTH_LUXR_2"/>
    <property type="match status" value="1"/>
</dbReference>
<evidence type="ECO:0000313" key="8">
    <source>
        <dbReference type="EMBL" id="MBT8796814.1"/>
    </source>
</evidence>
<dbReference type="PANTHER" id="PTHR43214">
    <property type="entry name" value="TWO-COMPONENT RESPONSE REGULATOR"/>
    <property type="match status" value="1"/>
</dbReference>
<reference evidence="8 9" key="1">
    <citation type="submission" date="2021-03" db="EMBL/GenBank/DDBJ databases">
        <title>Microbacterium pauli sp. nov., isolated from microfiltered milk.</title>
        <authorList>
            <person name="Bellassi P."/>
            <person name="Fontana A."/>
            <person name="Callegari M.L."/>
            <person name="Lorenzo M."/>
            <person name="Cappa F."/>
        </authorList>
    </citation>
    <scope>NUCLEOTIDE SEQUENCE [LARGE SCALE GENOMIC DNA]</scope>
    <source>
        <strain evidence="8 9">DSM 18909</strain>
    </source>
</reference>
<dbReference type="InterPro" id="IPR016032">
    <property type="entry name" value="Sig_transdc_resp-reg_C-effctor"/>
</dbReference>
<accession>A0ABS5XQM4</accession>
<dbReference type="InterPro" id="IPR039420">
    <property type="entry name" value="WalR-like"/>
</dbReference>
<evidence type="ECO:0000256" key="4">
    <source>
        <dbReference type="ARBA" id="ARBA00023163"/>
    </source>
</evidence>
<evidence type="ECO:0000313" key="9">
    <source>
        <dbReference type="Proteomes" id="UP000740605"/>
    </source>
</evidence>
<dbReference type="Pfam" id="PF00196">
    <property type="entry name" value="GerE"/>
    <property type="match status" value="1"/>
</dbReference>
<dbReference type="SUPFAM" id="SSF52172">
    <property type="entry name" value="CheY-like"/>
    <property type="match status" value="1"/>
</dbReference>